<dbReference type="EMBL" id="JAHKSW010000028">
    <property type="protein sequence ID" value="KAG7314744.1"/>
    <property type="molecule type" value="Genomic_DNA"/>
</dbReference>
<protein>
    <submittedName>
        <fullName evidence="2">Uncharacterized protein</fullName>
    </submittedName>
</protein>
<comment type="caution">
    <text evidence="2">The sequence shown here is derived from an EMBL/GenBank/DDBJ whole genome shotgun (WGS) entry which is preliminary data.</text>
</comment>
<reference evidence="2 3" key="1">
    <citation type="submission" date="2021-06" db="EMBL/GenBank/DDBJ databases">
        <title>Chromosome-level genome assembly of the red-tail catfish (Hemibagrus wyckioides).</title>
        <authorList>
            <person name="Shao F."/>
        </authorList>
    </citation>
    <scope>NUCLEOTIDE SEQUENCE [LARGE SCALE GENOMIC DNA]</scope>
    <source>
        <strain evidence="2">EC202008001</strain>
        <tissue evidence="2">Blood</tissue>
    </source>
</reference>
<feature type="region of interest" description="Disordered" evidence="1">
    <location>
        <begin position="57"/>
        <end position="87"/>
    </location>
</feature>
<dbReference type="Proteomes" id="UP000824219">
    <property type="component" value="Linkage Group LG28"/>
</dbReference>
<evidence type="ECO:0000313" key="2">
    <source>
        <dbReference type="EMBL" id="KAG7314744.1"/>
    </source>
</evidence>
<feature type="region of interest" description="Disordered" evidence="1">
    <location>
        <begin position="1"/>
        <end position="41"/>
    </location>
</feature>
<name>A0A9D3N4M2_9TELE</name>
<accession>A0A9D3N4M2</accession>
<gene>
    <name evidence="2" type="ORF">KOW79_022047</name>
</gene>
<evidence type="ECO:0000313" key="3">
    <source>
        <dbReference type="Proteomes" id="UP000824219"/>
    </source>
</evidence>
<keyword evidence="3" id="KW-1185">Reference proteome</keyword>
<organism evidence="2 3">
    <name type="scientific">Hemibagrus wyckioides</name>
    <dbReference type="NCBI Taxonomy" id="337641"/>
    <lineage>
        <taxon>Eukaryota</taxon>
        <taxon>Metazoa</taxon>
        <taxon>Chordata</taxon>
        <taxon>Craniata</taxon>
        <taxon>Vertebrata</taxon>
        <taxon>Euteleostomi</taxon>
        <taxon>Actinopterygii</taxon>
        <taxon>Neopterygii</taxon>
        <taxon>Teleostei</taxon>
        <taxon>Ostariophysi</taxon>
        <taxon>Siluriformes</taxon>
        <taxon>Bagridae</taxon>
        <taxon>Hemibagrus</taxon>
    </lineage>
</organism>
<feature type="compositionally biased region" description="Basic and acidic residues" evidence="1">
    <location>
        <begin position="1"/>
        <end position="17"/>
    </location>
</feature>
<dbReference type="AlphaFoldDB" id="A0A9D3N4M2"/>
<sequence length="87" mass="9428">MEERPGDAPESDRKDVFDAGANSPRVLEEGDRRQGWSPDTNFSQVCVTMGNIQAAPALSSHKKGNQNEHRVSGLGYGSARQKVTRSG</sequence>
<proteinExistence type="predicted"/>
<evidence type="ECO:0000256" key="1">
    <source>
        <dbReference type="SAM" id="MobiDB-lite"/>
    </source>
</evidence>